<sequence length="248" mass="27601">MQLNKLKLSVLSFGLLISLSLTGCNNNGNKNMGESELQNSVKPQQTNQVVYTKHGRISGQAMTYRVKKYYRFYSNGTEYSQGPSYTNRPQGSNAPYAQQQQQKPSAQAPTNNATNQNNQSNVSSDTAIQQVVDLVNTERKKNGLPALKVDSSLTKMADAKAKDMLNNHYFSHTSPTYGSPFDMMKAFGISYKNAGENIAQGQTNAQNVMKDWMNSSGHRANILNKDYTFIGVGHTGSQNYWVQEFIKK</sequence>
<gene>
    <name evidence="4" type="ORF">GCM10011391_08500</name>
</gene>
<feature type="compositionally biased region" description="Low complexity" evidence="1">
    <location>
        <begin position="94"/>
        <end position="121"/>
    </location>
</feature>
<dbReference type="InterPro" id="IPR014258">
    <property type="entry name" value="CAP_domain_YkwD-like"/>
</dbReference>
<feature type="chain" id="PRO_5038408617" description="SCP domain-containing protein" evidence="2">
    <location>
        <begin position="24"/>
        <end position="248"/>
    </location>
</feature>
<dbReference type="EMBL" id="BMIR01000002">
    <property type="protein sequence ID" value="GGE32156.1"/>
    <property type="molecule type" value="Genomic_DNA"/>
</dbReference>
<dbReference type="Gene3D" id="3.40.33.10">
    <property type="entry name" value="CAP"/>
    <property type="match status" value="1"/>
</dbReference>
<dbReference type="PROSITE" id="PS51257">
    <property type="entry name" value="PROKAR_LIPOPROTEIN"/>
    <property type="match status" value="1"/>
</dbReference>
<dbReference type="SUPFAM" id="SSF55797">
    <property type="entry name" value="PR-1-like"/>
    <property type="match status" value="1"/>
</dbReference>
<keyword evidence="5" id="KW-1185">Reference proteome</keyword>
<feature type="signal peptide" evidence="2">
    <location>
        <begin position="1"/>
        <end position="23"/>
    </location>
</feature>
<evidence type="ECO:0000259" key="3">
    <source>
        <dbReference type="Pfam" id="PF00188"/>
    </source>
</evidence>
<keyword evidence="2" id="KW-0732">Signal</keyword>
<feature type="region of interest" description="Disordered" evidence="1">
    <location>
        <begin position="80"/>
        <end position="125"/>
    </location>
</feature>
<reference evidence="4" key="1">
    <citation type="journal article" date="2014" name="Int. J. Syst. Evol. Microbiol.">
        <title>Complete genome sequence of Corynebacterium casei LMG S-19264T (=DSM 44701T), isolated from a smear-ripened cheese.</title>
        <authorList>
            <consortium name="US DOE Joint Genome Institute (JGI-PGF)"/>
            <person name="Walter F."/>
            <person name="Albersmeier A."/>
            <person name="Kalinowski J."/>
            <person name="Ruckert C."/>
        </authorList>
    </citation>
    <scope>NUCLEOTIDE SEQUENCE</scope>
    <source>
        <strain evidence="4">CGMCC 1.15371</strain>
    </source>
</reference>
<dbReference type="Proteomes" id="UP000628775">
    <property type="component" value="Unassembled WGS sequence"/>
</dbReference>
<proteinExistence type="predicted"/>
<organism evidence="4 5">
    <name type="scientific">Pullulanibacillus camelliae</name>
    <dbReference type="NCBI Taxonomy" id="1707096"/>
    <lineage>
        <taxon>Bacteria</taxon>
        <taxon>Bacillati</taxon>
        <taxon>Bacillota</taxon>
        <taxon>Bacilli</taxon>
        <taxon>Bacillales</taxon>
        <taxon>Sporolactobacillaceae</taxon>
        <taxon>Pullulanibacillus</taxon>
    </lineage>
</organism>
<dbReference type="CDD" id="cd05379">
    <property type="entry name" value="CAP_bacterial"/>
    <property type="match status" value="1"/>
</dbReference>
<name>A0A8J2VMR1_9BACL</name>
<dbReference type="NCBIfam" id="TIGR02909">
    <property type="entry name" value="spore_YkwD"/>
    <property type="match status" value="1"/>
</dbReference>
<reference evidence="4" key="2">
    <citation type="submission" date="2020-09" db="EMBL/GenBank/DDBJ databases">
        <authorList>
            <person name="Sun Q."/>
            <person name="Zhou Y."/>
        </authorList>
    </citation>
    <scope>NUCLEOTIDE SEQUENCE</scope>
    <source>
        <strain evidence="4">CGMCC 1.15371</strain>
    </source>
</reference>
<evidence type="ECO:0000313" key="5">
    <source>
        <dbReference type="Proteomes" id="UP000628775"/>
    </source>
</evidence>
<feature type="domain" description="SCP" evidence="3">
    <location>
        <begin position="132"/>
        <end position="245"/>
    </location>
</feature>
<evidence type="ECO:0000256" key="1">
    <source>
        <dbReference type="SAM" id="MobiDB-lite"/>
    </source>
</evidence>
<comment type="caution">
    <text evidence="4">The sequence shown here is derived from an EMBL/GenBank/DDBJ whole genome shotgun (WGS) entry which is preliminary data.</text>
</comment>
<protein>
    <recommendedName>
        <fullName evidence="3">SCP domain-containing protein</fullName>
    </recommendedName>
</protein>
<evidence type="ECO:0000256" key="2">
    <source>
        <dbReference type="SAM" id="SignalP"/>
    </source>
</evidence>
<accession>A0A8J2VMR1</accession>
<dbReference type="AlphaFoldDB" id="A0A8J2VMR1"/>
<dbReference type="InterPro" id="IPR035940">
    <property type="entry name" value="CAP_sf"/>
</dbReference>
<dbReference type="Pfam" id="PF00188">
    <property type="entry name" value="CAP"/>
    <property type="match status" value="1"/>
</dbReference>
<dbReference type="PANTHER" id="PTHR31157:SF1">
    <property type="entry name" value="SCP DOMAIN-CONTAINING PROTEIN"/>
    <property type="match status" value="1"/>
</dbReference>
<dbReference type="InterPro" id="IPR014044">
    <property type="entry name" value="CAP_dom"/>
</dbReference>
<dbReference type="PANTHER" id="PTHR31157">
    <property type="entry name" value="SCP DOMAIN-CONTAINING PROTEIN"/>
    <property type="match status" value="1"/>
</dbReference>
<feature type="compositionally biased region" description="Polar residues" evidence="1">
    <location>
        <begin position="80"/>
        <end position="93"/>
    </location>
</feature>
<evidence type="ECO:0000313" key="4">
    <source>
        <dbReference type="EMBL" id="GGE32156.1"/>
    </source>
</evidence>
<dbReference type="RefSeq" id="WP_229672267.1">
    <property type="nucleotide sequence ID" value="NZ_BMIR01000002.1"/>
</dbReference>